<evidence type="ECO:0000256" key="1">
    <source>
        <dbReference type="SAM" id="MobiDB-lite"/>
    </source>
</evidence>
<evidence type="ECO:0000313" key="6">
    <source>
        <dbReference type="Proteomes" id="UP000760860"/>
    </source>
</evidence>
<evidence type="ECO:0000313" key="4">
    <source>
        <dbReference type="EMBL" id="KAG2965932.1"/>
    </source>
</evidence>
<evidence type="ECO:0000313" key="5">
    <source>
        <dbReference type="EMBL" id="KAG3209725.1"/>
    </source>
</evidence>
<evidence type="ECO:0000313" key="2">
    <source>
        <dbReference type="EMBL" id="KAG2891447.1"/>
    </source>
</evidence>
<accession>A0A8T1HB88</accession>
<reference evidence="5" key="1">
    <citation type="submission" date="2018-05" db="EMBL/GenBank/DDBJ databases">
        <title>Effector identification in a new, highly contiguous assembly of the strawberry crown rot pathogen Phytophthora cactorum.</title>
        <authorList>
            <person name="Armitage A.D."/>
            <person name="Nellist C.F."/>
            <person name="Bates H."/>
            <person name="Vickerstaff R.J."/>
            <person name="Harrison R.J."/>
        </authorList>
    </citation>
    <scope>NUCLEOTIDE SEQUENCE</scope>
    <source>
        <strain evidence="2">4032</strain>
        <strain evidence="3">4040</strain>
        <strain evidence="4">P415</strain>
        <strain evidence="5">P421</strain>
    </source>
</reference>
<dbReference type="EMBL" id="RCMI01001066">
    <property type="protein sequence ID" value="KAG2891447.1"/>
    <property type="molecule type" value="Genomic_DNA"/>
</dbReference>
<comment type="caution">
    <text evidence="5">The sequence shown here is derived from an EMBL/GenBank/DDBJ whole genome shotgun (WGS) entry which is preliminary data.</text>
</comment>
<protein>
    <submittedName>
        <fullName evidence="5">Uncharacterized protein</fullName>
    </submittedName>
</protein>
<dbReference type="EMBL" id="RCMV01001217">
    <property type="protein sequence ID" value="KAG3209725.1"/>
    <property type="molecule type" value="Genomic_DNA"/>
</dbReference>
<organism evidence="5 6">
    <name type="scientific">Phytophthora cactorum</name>
    <dbReference type="NCBI Taxonomy" id="29920"/>
    <lineage>
        <taxon>Eukaryota</taxon>
        <taxon>Sar</taxon>
        <taxon>Stramenopiles</taxon>
        <taxon>Oomycota</taxon>
        <taxon>Peronosporomycetes</taxon>
        <taxon>Peronosporales</taxon>
        <taxon>Peronosporaceae</taxon>
        <taxon>Phytophthora</taxon>
    </lineage>
</organism>
<dbReference type="Proteomes" id="UP000774804">
    <property type="component" value="Unassembled WGS sequence"/>
</dbReference>
<dbReference type="VEuPathDB" id="FungiDB:PC110_g876"/>
<proteinExistence type="predicted"/>
<dbReference type="EMBL" id="RCML01001061">
    <property type="protein sequence ID" value="KAG2965932.1"/>
    <property type="molecule type" value="Genomic_DNA"/>
</dbReference>
<sequence length="98" mass="11115">MSTYLTETMFLPTNQWRMPSFSTSLLHERGEMSTSTLEANQHQYTGLHQRFMGTHCIAFGRLKQNLMGAVSHQIQQQKPVITHDNGTSSSASRILCRS</sequence>
<gene>
    <name evidence="2" type="ORF">PC115_g19202</name>
    <name evidence="3" type="ORF">PC117_g15063</name>
    <name evidence="4" type="ORF">PC118_g19454</name>
    <name evidence="5" type="ORF">PC129_g19269</name>
</gene>
<feature type="region of interest" description="Disordered" evidence="1">
    <location>
        <begin position="79"/>
        <end position="98"/>
    </location>
</feature>
<feature type="compositionally biased region" description="Polar residues" evidence="1">
    <location>
        <begin position="79"/>
        <end position="92"/>
    </location>
</feature>
<dbReference type="Proteomes" id="UP000736787">
    <property type="component" value="Unassembled WGS sequence"/>
</dbReference>
<dbReference type="Proteomes" id="UP000697107">
    <property type="component" value="Unassembled WGS sequence"/>
</dbReference>
<name>A0A8T1HB88_9STRA</name>
<dbReference type="AlphaFoldDB" id="A0A8T1HB88"/>
<dbReference type="Proteomes" id="UP000760860">
    <property type="component" value="Unassembled WGS sequence"/>
</dbReference>
<dbReference type="EMBL" id="RCMK01000489">
    <property type="protein sequence ID" value="KAG2925918.1"/>
    <property type="molecule type" value="Genomic_DNA"/>
</dbReference>
<evidence type="ECO:0000313" key="3">
    <source>
        <dbReference type="EMBL" id="KAG2925918.1"/>
    </source>
</evidence>